<protein>
    <submittedName>
        <fullName evidence="1">NLRC3 protein</fullName>
    </submittedName>
</protein>
<comment type="caution">
    <text evidence="1">The sequence shown here is derived from an EMBL/GenBank/DDBJ whole genome shotgun (WGS) entry which is preliminary data.</text>
</comment>
<evidence type="ECO:0000313" key="1">
    <source>
        <dbReference type="EMBL" id="CAE7893952.1"/>
    </source>
</evidence>
<accession>A0A813B8Z9</accession>
<feature type="non-terminal residue" evidence="1">
    <location>
        <position position="1"/>
    </location>
</feature>
<organism evidence="1 2">
    <name type="scientific">Symbiodinium necroappetens</name>
    <dbReference type="NCBI Taxonomy" id="1628268"/>
    <lineage>
        <taxon>Eukaryota</taxon>
        <taxon>Sar</taxon>
        <taxon>Alveolata</taxon>
        <taxon>Dinophyceae</taxon>
        <taxon>Suessiales</taxon>
        <taxon>Symbiodiniaceae</taxon>
        <taxon>Symbiodinium</taxon>
    </lineage>
</organism>
<gene>
    <name evidence="1" type="primary">NLRC3</name>
    <name evidence="1" type="ORF">SNEC2469_LOCUS29848</name>
</gene>
<proteinExistence type="predicted"/>
<name>A0A813B8Z9_9DINO</name>
<reference evidence="1" key="1">
    <citation type="submission" date="2021-02" db="EMBL/GenBank/DDBJ databases">
        <authorList>
            <person name="Dougan E. K."/>
            <person name="Rhodes N."/>
            <person name="Thang M."/>
            <person name="Chan C."/>
        </authorList>
    </citation>
    <scope>NUCLEOTIDE SEQUENCE</scope>
</reference>
<keyword evidence="2" id="KW-1185">Reference proteome</keyword>
<dbReference type="Proteomes" id="UP000601435">
    <property type="component" value="Unassembled WGS sequence"/>
</dbReference>
<evidence type="ECO:0000313" key="2">
    <source>
        <dbReference type="Proteomes" id="UP000601435"/>
    </source>
</evidence>
<dbReference type="OrthoDB" id="448387at2759"/>
<dbReference type="AlphaFoldDB" id="A0A813B8Z9"/>
<dbReference type="EMBL" id="CAJNJA010068104">
    <property type="protein sequence ID" value="CAE7893952.1"/>
    <property type="molecule type" value="Genomic_DNA"/>
</dbReference>
<sequence length="185" mass="20824">MEEYVVAVEADRQEALCRLVQWLKDVSKRCEGQANILWGGLKAGEDPADSGKVLTWSTDELQKGEKVRDLSGGKERIPLEKALERGNKSRTAFITTFAKVPLFKDGASVSRFYEITNVIRFGHVSNGQVLPITKEYDFLEVVDGGLYSYSGKTPKAMKYVKRLWEKAVFLAQRNMAVKESVVMLK</sequence>